<dbReference type="CDD" id="cd06225">
    <property type="entry name" value="HAMP"/>
    <property type="match status" value="1"/>
</dbReference>
<evidence type="ECO:0000259" key="15">
    <source>
        <dbReference type="PROSITE" id="PS50109"/>
    </source>
</evidence>
<dbReference type="Gene3D" id="3.30.565.10">
    <property type="entry name" value="Histidine kinase-like ATPase, C-terminal domain"/>
    <property type="match status" value="1"/>
</dbReference>
<keyword evidence="6" id="KW-0808">Transferase</keyword>
<dbReference type="SUPFAM" id="SSF47384">
    <property type="entry name" value="Homodimeric domain of signal transducing histidine kinase"/>
    <property type="match status" value="1"/>
</dbReference>
<protein>
    <recommendedName>
        <fullName evidence="3">histidine kinase</fullName>
        <ecNumber evidence="3">2.7.13.3</ecNumber>
    </recommendedName>
</protein>
<keyword evidence="4" id="KW-1003">Cell membrane</keyword>
<evidence type="ECO:0000256" key="7">
    <source>
        <dbReference type="ARBA" id="ARBA00022692"/>
    </source>
</evidence>
<feature type="transmembrane region" description="Helical" evidence="14">
    <location>
        <begin position="164"/>
        <end position="187"/>
    </location>
</feature>
<keyword evidence="13 14" id="KW-0472">Membrane</keyword>
<keyword evidence="8" id="KW-0547">Nucleotide-binding</keyword>
<dbReference type="InterPro" id="IPR005467">
    <property type="entry name" value="His_kinase_dom"/>
</dbReference>
<sequence>MIKIRHIRTKLLLLLFASALLCLGLFHTLWANKWYVLHLVTETNLPISLPIPQLDENFWTMLGTEALNYDIPDSEADTEAVKKLQPLFDQLDDYTGLAIYGMEDGIYRAGQYPRCMDKEQFQSFFDIGYRLTDGVMEQQYERNTKFKNGYATVIVNFYHSSVFIFPYFLFSLFVSVGLFLLILLFFINRKMKQVVLLKQEILRMSAGDLSTPLVSSGVDEIGVLSRELDHLRLTLDQNIRQEQEAHQSNRELIAALSHDLRTPLTVLHGYLDILQLNRNPAMQSTYVDRCLQKTDDIRRLTDRMFEYALVYDASEPEQIRMISFSLSRLLELFREQMDFLELAGFHTELHFPDAGTSDIASPDALTIRVDTELCKRILNNLFSNILKYGSKQETVTLSMQLPPEINKDAALCLALKNTVKPEHSAVESNRIGLKSSTRNMERMGGKLVVFQTDTLFEVTLSFPVTAP</sequence>
<evidence type="ECO:0000256" key="3">
    <source>
        <dbReference type="ARBA" id="ARBA00012438"/>
    </source>
</evidence>
<dbReference type="Gene3D" id="1.10.287.130">
    <property type="match status" value="1"/>
</dbReference>
<dbReference type="PANTHER" id="PTHR45528:SF1">
    <property type="entry name" value="SENSOR HISTIDINE KINASE CPXA"/>
    <property type="match status" value="1"/>
</dbReference>
<evidence type="ECO:0000259" key="16">
    <source>
        <dbReference type="PROSITE" id="PS50885"/>
    </source>
</evidence>
<feature type="domain" description="HAMP" evidence="16">
    <location>
        <begin position="188"/>
        <end position="240"/>
    </location>
</feature>
<dbReference type="PROSITE" id="PS50109">
    <property type="entry name" value="HIS_KIN"/>
    <property type="match status" value="1"/>
</dbReference>
<evidence type="ECO:0000256" key="10">
    <source>
        <dbReference type="ARBA" id="ARBA00022840"/>
    </source>
</evidence>
<feature type="domain" description="Histidine kinase" evidence="15">
    <location>
        <begin position="255"/>
        <end position="466"/>
    </location>
</feature>
<evidence type="ECO:0000256" key="12">
    <source>
        <dbReference type="ARBA" id="ARBA00023012"/>
    </source>
</evidence>
<evidence type="ECO:0000256" key="8">
    <source>
        <dbReference type="ARBA" id="ARBA00022741"/>
    </source>
</evidence>
<keyword evidence="18" id="KW-1185">Reference proteome</keyword>
<dbReference type="InterPro" id="IPR003660">
    <property type="entry name" value="HAMP_dom"/>
</dbReference>
<dbReference type="Proteomes" id="UP000440513">
    <property type="component" value="Unassembled WGS sequence"/>
</dbReference>
<dbReference type="AlphaFoldDB" id="A0A7X2P0H8"/>
<evidence type="ECO:0000256" key="14">
    <source>
        <dbReference type="SAM" id="Phobius"/>
    </source>
</evidence>
<dbReference type="Gene3D" id="6.10.340.10">
    <property type="match status" value="1"/>
</dbReference>
<evidence type="ECO:0000256" key="13">
    <source>
        <dbReference type="ARBA" id="ARBA00023136"/>
    </source>
</evidence>
<keyword evidence="5" id="KW-0597">Phosphoprotein</keyword>
<dbReference type="RefSeq" id="WP_154431122.1">
    <property type="nucleotide sequence ID" value="NZ_VUMS01000001.1"/>
</dbReference>
<evidence type="ECO:0000256" key="6">
    <source>
        <dbReference type="ARBA" id="ARBA00022679"/>
    </source>
</evidence>
<evidence type="ECO:0000256" key="9">
    <source>
        <dbReference type="ARBA" id="ARBA00022777"/>
    </source>
</evidence>
<dbReference type="EMBL" id="VUMS01000001">
    <property type="protein sequence ID" value="MST65238.1"/>
    <property type="molecule type" value="Genomic_DNA"/>
</dbReference>
<dbReference type="GO" id="GO:0000155">
    <property type="term" value="F:phosphorelay sensor kinase activity"/>
    <property type="evidence" value="ECO:0007669"/>
    <property type="project" value="InterPro"/>
</dbReference>
<evidence type="ECO:0000313" key="17">
    <source>
        <dbReference type="EMBL" id="MST65238.1"/>
    </source>
</evidence>
<keyword evidence="11 14" id="KW-1133">Transmembrane helix</keyword>
<accession>A0A7X2P0H8</accession>
<proteinExistence type="predicted"/>
<evidence type="ECO:0000256" key="2">
    <source>
        <dbReference type="ARBA" id="ARBA00004651"/>
    </source>
</evidence>
<dbReference type="SMART" id="SM00388">
    <property type="entry name" value="HisKA"/>
    <property type="match status" value="1"/>
</dbReference>
<dbReference type="SUPFAM" id="SSF55874">
    <property type="entry name" value="ATPase domain of HSP90 chaperone/DNA topoisomerase II/histidine kinase"/>
    <property type="match status" value="1"/>
</dbReference>
<keyword evidence="12" id="KW-0902">Two-component regulatory system</keyword>
<reference evidence="17 18" key="1">
    <citation type="submission" date="2019-08" db="EMBL/GenBank/DDBJ databases">
        <title>In-depth cultivation of the pig gut microbiome towards novel bacterial diversity and tailored functional studies.</title>
        <authorList>
            <person name="Wylensek D."/>
            <person name="Hitch T.C.A."/>
            <person name="Clavel T."/>
        </authorList>
    </citation>
    <scope>NUCLEOTIDE SEQUENCE [LARGE SCALE GENOMIC DNA]</scope>
    <source>
        <strain evidence="17 18">BSM-380-WT-5A</strain>
    </source>
</reference>
<dbReference type="PROSITE" id="PS50885">
    <property type="entry name" value="HAMP"/>
    <property type="match status" value="1"/>
</dbReference>
<comment type="caution">
    <text evidence="17">The sequence shown here is derived from an EMBL/GenBank/DDBJ whole genome shotgun (WGS) entry which is preliminary data.</text>
</comment>
<dbReference type="InterPro" id="IPR050398">
    <property type="entry name" value="HssS/ArlS-like"/>
</dbReference>
<evidence type="ECO:0000256" key="1">
    <source>
        <dbReference type="ARBA" id="ARBA00000085"/>
    </source>
</evidence>
<gene>
    <name evidence="17" type="ORF">FYJ57_00480</name>
</gene>
<keyword evidence="10" id="KW-0067">ATP-binding</keyword>
<dbReference type="GO" id="GO:0005524">
    <property type="term" value="F:ATP binding"/>
    <property type="evidence" value="ECO:0007669"/>
    <property type="project" value="UniProtKB-KW"/>
</dbReference>
<name>A0A7X2P0H8_9FIRM</name>
<evidence type="ECO:0000256" key="5">
    <source>
        <dbReference type="ARBA" id="ARBA00022553"/>
    </source>
</evidence>
<dbReference type="Pfam" id="PF00512">
    <property type="entry name" value="HisKA"/>
    <property type="match status" value="1"/>
</dbReference>
<dbReference type="PANTHER" id="PTHR45528">
    <property type="entry name" value="SENSOR HISTIDINE KINASE CPXA"/>
    <property type="match status" value="1"/>
</dbReference>
<dbReference type="CDD" id="cd00082">
    <property type="entry name" value="HisKA"/>
    <property type="match status" value="1"/>
</dbReference>
<keyword evidence="7 14" id="KW-0812">Transmembrane</keyword>
<dbReference type="InterPro" id="IPR036890">
    <property type="entry name" value="HATPase_C_sf"/>
</dbReference>
<comment type="subcellular location">
    <subcellularLocation>
        <location evidence="2">Cell membrane</location>
        <topology evidence="2">Multi-pass membrane protein</topology>
    </subcellularLocation>
</comment>
<keyword evidence="9 17" id="KW-0418">Kinase</keyword>
<dbReference type="EC" id="2.7.13.3" evidence="3"/>
<evidence type="ECO:0000313" key="18">
    <source>
        <dbReference type="Proteomes" id="UP000440513"/>
    </source>
</evidence>
<evidence type="ECO:0000256" key="4">
    <source>
        <dbReference type="ARBA" id="ARBA00022475"/>
    </source>
</evidence>
<organism evidence="17 18">
    <name type="scientific">Oliverpabstia intestinalis</name>
    <dbReference type="NCBI Taxonomy" id="2606633"/>
    <lineage>
        <taxon>Bacteria</taxon>
        <taxon>Bacillati</taxon>
        <taxon>Bacillota</taxon>
        <taxon>Clostridia</taxon>
        <taxon>Lachnospirales</taxon>
        <taxon>Lachnospiraceae</taxon>
        <taxon>Oliverpabstia</taxon>
    </lineage>
</organism>
<dbReference type="InterPro" id="IPR003661">
    <property type="entry name" value="HisK_dim/P_dom"/>
</dbReference>
<dbReference type="GO" id="GO:0005886">
    <property type="term" value="C:plasma membrane"/>
    <property type="evidence" value="ECO:0007669"/>
    <property type="project" value="UniProtKB-SubCell"/>
</dbReference>
<evidence type="ECO:0000256" key="11">
    <source>
        <dbReference type="ARBA" id="ARBA00022989"/>
    </source>
</evidence>
<comment type="catalytic activity">
    <reaction evidence="1">
        <text>ATP + protein L-histidine = ADP + protein N-phospho-L-histidine.</text>
        <dbReference type="EC" id="2.7.13.3"/>
    </reaction>
</comment>
<dbReference type="InterPro" id="IPR036097">
    <property type="entry name" value="HisK_dim/P_sf"/>
</dbReference>